<dbReference type="Proteomes" id="UP000265520">
    <property type="component" value="Unassembled WGS sequence"/>
</dbReference>
<dbReference type="EMBL" id="LXQA010407609">
    <property type="protein sequence ID" value="MCI49847.1"/>
    <property type="molecule type" value="Genomic_DNA"/>
</dbReference>
<feature type="non-terminal residue" evidence="2">
    <location>
        <position position="101"/>
    </location>
</feature>
<proteinExistence type="predicted"/>
<feature type="domain" description="Putative plant transposon protein" evidence="1">
    <location>
        <begin position="1"/>
        <end position="101"/>
    </location>
</feature>
<reference evidence="2 3" key="1">
    <citation type="journal article" date="2018" name="Front. Plant Sci.">
        <title>Red Clover (Trifolium pratense) and Zigzag Clover (T. medium) - A Picture of Genomic Similarities and Differences.</title>
        <authorList>
            <person name="Dluhosova J."/>
            <person name="Istvanek J."/>
            <person name="Nedelnik J."/>
            <person name="Repkova J."/>
        </authorList>
    </citation>
    <scope>NUCLEOTIDE SEQUENCE [LARGE SCALE GENOMIC DNA]</scope>
    <source>
        <strain evidence="3">cv. 10/8</strain>
        <tissue evidence="2">Leaf</tissue>
    </source>
</reference>
<evidence type="ECO:0000313" key="2">
    <source>
        <dbReference type="EMBL" id="MCI49847.1"/>
    </source>
</evidence>
<comment type="caution">
    <text evidence="2">The sequence shown here is derived from an EMBL/GenBank/DDBJ whole genome shotgun (WGS) entry which is preliminary data.</text>
</comment>
<name>A0A392SN68_9FABA</name>
<dbReference type="Pfam" id="PF20167">
    <property type="entry name" value="Transposase_32"/>
    <property type="match status" value="1"/>
</dbReference>
<sequence>VKEFLVNIGKDCDDPLSPEYRKVFARGCCVDFSPSVINQYLDRDVEEVAELEATDDEICRTITGNLVKKWPRKDKLSYTKLTAKYALLNKIAVINWVPTTH</sequence>
<evidence type="ECO:0000313" key="3">
    <source>
        <dbReference type="Proteomes" id="UP000265520"/>
    </source>
</evidence>
<protein>
    <submittedName>
        <fullName evidence="2">Envelope-like protein</fullName>
    </submittedName>
</protein>
<organism evidence="2 3">
    <name type="scientific">Trifolium medium</name>
    <dbReference type="NCBI Taxonomy" id="97028"/>
    <lineage>
        <taxon>Eukaryota</taxon>
        <taxon>Viridiplantae</taxon>
        <taxon>Streptophyta</taxon>
        <taxon>Embryophyta</taxon>
        <taxon>Tracheophyta</taxon>
        <taxon>Spermatophyta</taxon>
        <taxon>Magnoliopsida</taxon>
        <taxon>eudicotyledons</taxon>
        <taxon>Gunneridae</taxon>
        <taxon>Pentapetalae</taxon>
        <taxon>rosids</taxon>
        <taxon>fabids</taxon>
        <taxon>Fabales</taxon>
        <taxon>Fabaceae</taxon>
        <taxon>Papilionoideae</taxon>
        <taxon>50 kb inversion clade</taxon>
        <taxon>NPAAA clade</taxon>
        <taxon>Hologalegina</taxon>
        <taxon>IRL clade</taxon>
        <taxon>Trifolieae</taxon>
        <taxon>Trifolium</taxon>
    </lineage>
</organism>
<dbReference type="AlphaFoldDB" id="A0A392SN68"/>
<feature type="non-terminal residue" evidence="2">
    <location>
        <position position="1"/>
    </location>
</feature>
<evidence type="ECO:0000259" key="1">
    <source>
        <dbReference type="Pfam" id="PF20167"/>
    </source>
</evidence>
<accession>A0A392SN68</accession>
<dbReference type="InterPro" id="IPR046796">
    <property type="entry name" value="Transposase_32_dom"/>
</dbReference>
<keyword evidence="3" id="KW-1185">Reference proteome</keyword>